<dbReference type="InterPro" id="IPR000189">
    <property type="entry name" value="Transglyc_AS"/>
</dbReference>
<accession>A0ABY4CLX2</accession>
<evidence type="ECO:0000313" key="3">
    <source>
        <dbReference type="EMBL" id="UOF90246.1"/>
    </source>
</evidence>
<dbReference type="Gene3D" id="1.10.530.10">
    <property type="match status" value="1"/>
</dbReference>
<dbReference type="Pfam" id="PF01464">
    <property type="entry name" value="SLT"/>
    <property type="match status" value="1"/>
</dbReference>
<dbReference type="InterPro" id="IPR008258">
    <property type="entry name" value="Transglycosylase_SLT_dom_1"/>
</dbReference>
<dbReference type="PROSITE" id="PS00922">
    <property type="entry name" value="TRANSGLYCOSYLASE"/>
    <property type="match status" value="1"/>
</dbReference>
<dbReference type="CDD" id="cd00254">
    <property type="entry name" value="LT-like"/>
    <property type="match status" value="1"/>
</dbReference>
<dbReference type="RefSeq" id="WP_347436938.1">
    <property type="nucleotide sequence ID" value="NZ_CP089291.1"/>
</dbReference>
<organism evidence="3 4">
    <name type="scientific">Fodinisporobacter ferrooxydans</name>
    <dbReference type="NCBI Taxonomy" id="2901836"/>
    <lineage>
        <taxon>Bacteria</taxon>
        <taxon>Bacillati</taxon>
        <taxon>Bacillota</taxon>
        <taxon>Bacilli</taxon>
        <taxon>Bacillales</taxon>
        <taxon>Alicyclobacillaceae</taxon>
        <taxon>Fodinisporobacter</taxon>
    </lineage>
</organism>
<dbReference type="PANTHER" id="PTHR37423:SF2">
    <property type="entry name" value="MEMBRANE-BOUND LYTIC MUREIN TRANSGLYCOSYLASE C"/>
    <property type="match status" value="1"/>
</dbReference>
<protein>
    <submittedName>
        <fullName evidence="3">Lytic transglycosylase domain-containing protein</fullName>
    </submittedName>
</protein>
<evidence type="ECO:0000256" key="1">
    <source>
        <dbReference type="ARBA" id="ARBA00007734"/>
    </source>
</evidence>
<dbReference type="PANTHER" id="PTHR37423">
    <property type="entry name" value="SOLUBLE LYTIC MUREIN TRANSGLYCOSYLASE-RELATED"/>
    <property type="match status" value="1"/>
</dbReference>
<comment type="similarity">
    <text evidence="1">Belongs to the transglycosylase Slt family.</text>
</comment>
<evidence type="ECO:0000313" key="4">
    <source>
        <dbReference type="Proteomes" id="UP000830167"/>
    </source>
</evidence>
<dbReference type="InterPro" id="IPR023346">
    <property type="entry name" value="Lysozyme-like_dom_sf"/>
</dbReference>
<name>A0ABY4CLX2_9BACL</name>
<reference evidence="3" key="1">
    <citation type="submission" date="2021-12" db="EMBL/GenBank/DDBJ databases">
        <title>Alicyclobacillaceae gen. nov., sp. nov., isolated from chalcocite enrichment system.</title>
        <authorList>
            <person name="Jiang Z."/>
        </authorList>
    </citation>
    <scope>NUCLEOTIDE SEQUENCE</scope>
    <source>
        <strain evidence="3">MYW30-H2</strain>
    </source>
</reference>
<feature type="domain" description="Transglycosylase SLT" evidence="2">
    <location>
        <begin position="118"/>
        <end position="218"/>
    </location>
</feature>
<dbReference type="EMBL" id="CP089291">
    <property type="protein sequence ID" value="UOF90246.1"/>
    <property type="molecule type" value="Genomic_DNA"/>
</dbReference>
<sequence length="236" mass="24903">MNGIDSKSLANLLKIEFLSLGLPGDSSQSSSLPGSTGGQGFSDMLASILGPTGSMGSATPAANQLLQSQNTWSALAQMSSTQWNPLSFLPIGQASAVRQPQPADQSLSTNPSQWDSVIENVSNRYNLPVNLIKSVIAQESGFQPDAISKAGAQGLMQLMPATARALGVDNPFDPMQNIDGGTRYLKQLLDRFHGRIDLALAAYNAGPGAVEMYGGIPPYKETQSYVETIMNRAGLA</sequence>
<dbReference type="SUPFAM" id="SSF53955">
    <property type="entry name" value="Lysozyme-like"/>
    <property type="match status" value="1"/>
</dbReference>
<dbReference type="Proteomes" id="UP000830167">
    <property type="component" value="Chromosome"/>
</dbReference>
<keyword evidence="4" id="KW-1185">Reference proteome</keyword>
<evidence type="ECO:0000259" key="2">
    <source>
        <dbReference type="Pfam" id="PF01464"/>
    </source>
</evidence>
<proteinExistence type="inferred from homology"/>
<gene>
    <name evidence="3" type="ORF">LSG31_20685</name>
</gene>